<proteinExistence type="predicted"/>
<gene>
    <name evidence="2" type="ORF">NN4_59370</name>
</gene>
<comment type="caution">
    <text evidence="2">The sequence shown here is derived from an EMBL/GenBank/DDBJ whole genome shotgun (WGS) entry which is preliminary data.</text>
</comment>
<reference evidence="2 3" key="1">
    <citation type="submission" date="2019-07" db="EMBL/GenBank/DDBJ databases">
        <title>Whole genome shotgun sequence of Nocardia ninae NBRC 108245.</title>
        <authorList>
            <person name="Hosoyama A."/>
            <person name="Uohara A."/>
            <person name="Ohji S."/>
            <person name="Ichikawa N."/>
        </authorList>
    </citation>
    <scope>NUCLEOTIDE SEQUENCE [LARGE SCALE GENOMIC DNA]</scope>
    <source>
        <strain evidence="2 3">NBRC 108245</strain>
    </source>
</reference>
<evidence type="ECO:0000313" key="2">
    <source>
        <dbReference type="EMBL" id="GEM41418.1"/>
    </source>
</evidence>
<keyword evidence="3" id="KW-1185">Reference proteome</keyword>
<dbReference type="Proteomes" id="UP000321424">
    <property type="component" value="Unassembled WGS sequence"/>
</dbReference>
<evidence type="ECO:0000313" key="3">
    <source>
        <dbReference type="Proteomes" id="UP000321424"/>
    </source>
</evidence>
<organism evidence="2 3">
    <name type="scientific">Nocardia ninae NBRC 108245</name>
    <dbReference type="NCBI Taxonomy" id="1210091"/>
    <lineage>
        <taxon>Bacteria</taxon>
        <taxon>Bacillati</taxon>
        <taxon>Actinomycetota</taxon>
        <taxon>Actinomycetes</taxon>
        <taxon>Mycobacteriales</taxon>
        <taxon>Nocardiaceae</taxon>
        <taxon>Nocardia</taxon>
    </lineage>
</organism>
<dbReference type="AlphaFoldDB" id="A0A511MMK6"/>
<evidence type="ECO:0000256" key="1">
    <source>
        <dbReference type="SAM" id="MobiDB-lite"/>
    </source>
</evidence>
<dbReference type="EMBL" id="BJXA01000051">
    <property type="protein sequence ID" value="GEM41418.1"/>
    <property type="molecule type" value="Genomic_DNA"/>
</dbReference>
<protein>
    <submittedName>
        <fullName evidence="2">Uncharacterized protein</fullName>
    </submittedName>
</protein>
<accession>A0A511MMK6</accession>
<name>A0A511MMK6_9NOCA</name>
<feature type="region of interest" description="Disordered" evidence="1">
    <location>
        <begin position="37"/>
        <end position="84"/>
    </location>
</feature>
<sequence>MHTSDRVIHIIHNFIHRLQLSDSAPFSGFGYQSYPPANPLSGPRLPDQGSYLSPQRIRGMNFGANDRSETPLQPPIPERSFAADLGTRGAAGSDIYLDGARPGSVP</sequence>